<dbReference type="STRING" id="1089553.Tph_c14390"/>
<gene>
    <name evidence="5" type="primary">rqcH</name>
    <name evidence="7" type="ordered locus">Tph_c14390</name>
</gene>
<dbReference type="Proteomes" id="UP000000467">
    <property type="component" value="Chromosome"/>
</dbReference>
<dbReference type="KEGG" id="tpz:Tph_c14390"/>
<proteinExistence type="inferred from homology"/>
<dbReference type="EMBL" id="CP003732">
    <property type="protein sequence ID" value="AFV11648.1"/>
    <property type="molecule type" value="Genomic_DNA"/>
</dbReference>
<dbReference type="GO" id="GO:0000049">
    <property type="term" value="F:tRNA binding"/>
    <property type="evidence" value="ECO:0007669"/>
    <property type="project" value="UniProtKB-UniRule"/>
</dbReference>
<dbReference type="GO" id="GO:0043023">
    <property type="term" value="F:ribosomal large subunit binding"/>
    <property type="evidence" value="ECO:0007669"/>
    <property type="project" value="UniProtKB-UniRule"/>
</dbReference>
<protein>
    <recommendedName>
        <fullName evidence="5">Rqc2 homolog RqcH</fullName>
        <shortName evidence="5">RqcH</shortName>
    </recommendedName>
</protein>
<evidence type="ECO:0000256" key="1">
    <source>
        <dbReference type="ARBA" id="ARBA00022555"/>
    </source>
</evidence>
<keyword evidence="3 5" id="KW-0694">RNA-binding</keyword>
<keyword evidence="8" id="KW-1185">Reference proteome</keyword>
<dbReference type="OrthoDB" id="9766163at2"/>
<dbReference type="Gene3D" id="1.10.8.50">
    <property type="match status" value="1"/>
</dbReference>
<dbReference type="FunFam" id="2.30.310.10:FF:000004">
    <property type="entry name" value="Fibronectin-binding protein A"/>
    <property type="match status" value="1"/>
</dbReference>
<organism evidence="7 8">
    <name type="scientific">Thermacetogenium phaeum (strain ATCC BAA-254 / DSM 26808 / PB)</name>
    <dbReference type="NCBI Taxonomy" id="1089553"/>
    <lineage>
        <taxon>Bacteria</taxon>
        <taxon>Bacillati</taxon>
        <taxon>Bacillota</taxon>
        <taxon>Clostridia</taxon>
        <taxon>Thermoanaerobacterales</taxon>
        <taxon>Thermoanaerobacteraceae</taxon>
        <taxon>Thermacetogenium</taxon>
    </lineage>
</organism>
<evidence type="ECO:0000313" key="8">
    <source>
        <dbReference type="Proteomes" id="UP000000467"/>
    </source>
</evidence>
<accession>K4LFK3</accession>
<sequence>MLPDGLTLNLVVRELQATILQGRVERVYQPEKQEIILVIRYSGRSLRLLISSAAESARIHLTTQDKTNPPYPPLFCQILRKYLEGSRLSSIEQENLDRIVRLVFTRLGESGEFQNMVLISEIMGKHSNLILVDAATGLIIDGIKRYSHALSRHREVLPGLPYIPPPPQNRAHLLNLDEEQFVRLLLSNHLEKKLEDVLMLTLAGIGRSMAREVVYRAGLDPELRLEFCGEYELHALFQSFQKTVIPLLRGNKPEPVIIFQGTTAVDYAPLPLTHYRGLKSIPCETVNEMLDRYYAAKAESNRLKQIKTHLETVIRQNMDRCSKKLTLQEKDEAEAREALKLRLLGEMIFAHLHLIRPGSREVELPNLYQPDAPSLKIELDPSLSAVQNAQRLFRRYDKARDTIKALEKQIKSTKEEIQYLNSIKTALEQAECLADYQEIHEELEDAGYIRSDGKKSRRSKGTKKAPPQIMRFTSRDGYQILVGKNNQQNDYITMRLARDEDYWLHVKDSAGAHVIVKSKPGQEIPPSTLEEAAGLAAHFSEARYSSKVPVDCTKRKYVSKPAGARPGFVIYKNHKTIYATPKAPTPE</sequence>
<evidence type="ECO:0000259" key="6">
    <source>
        <dbReference type="Pfam" id="PF05670"/>
    </source>
</evidence>
<evidence type="ECO:0000256" key="2">
    <source>
        <dbReference type="ARBA" id="ARBA00022730"/>
    </source>
</evidence>
<name>K4LFK3_THEPS</name>
<dbReference type="AlphaFoldDB" id="K4LFK3"/>
<keyword evidence="5" id="KW-0175">Coiled coil</keyword>
<evidence type="ECO:0000256" key="5">
    <source>
        <dbReference type="HAMAP-Rule" id="MF_00844"/>
    </source>
</evidence>
<dbReference type="Gene3D" id="3.40.970.40">
    <property type="entry name" value="fibrinogen binding protein from staphylococcus aureus domain like"/>
    <property type="match status" value="1"/>
</dbReference>
<dbReference type="InterPro" id="IPR051608">
    <property type="entry name" value="RQC_Subunit_NEMF"/>
</dbReference>
<dbReference type="PANTHER" id="PTHR15239:SF6">
    <property type="entry name" value="RIBOSOME QUALITY CONTROL COMPLEX SUBUNIT NEMF"/>
    <property type="match status" value="1"/>
</dbReference>
<dbReference type="PANTHER" id="PTHR15239">
    <property type="entry name" value="NUCLEAR EXPORT MEDIATOR FACTOR NEMF"/>
    <property type="match status" value="1"/>
</dbReference>
<dbReference type="InterPro" id="IPR008532">
    <property type="entry name" value="NFACT_RNA-bd"/>
</dbReference>
<comment type="subunit">
    <text evidence="5">Associates with stalled 50S ribosomal subunits. Binds to RqcP.</text>
</comment>
<dbReference type="GO" id="GO:0072344">
    <property type="term" value="P:rescue of stalled ribosome"/>
    <property type="evidence" value="ECO:0007669"/>
    <property type="project" value="UniProtKB-UniRule"/>
</dbReference>
<feature type="coiled-coil region" evidence="5">
    <location>
        <begin position="389"/>
        <end position="423"/>
    </location>
</feature>
<dbReference type="Pfam" id="PF05833">
    <property type="entry name" value="NFACT_N"/>
    <property type="match status" value="1"/>
</dbReference>
<evidence type="ECO:0000313" key="7">
    <source>
        <dbReference type="EMBL" id="AFV11648.1"/>
    </source>
</evidence>
<evidence type="ECO:0000256" key="4">
    <source>
        <dbReference type="ARBA" id="ARBA00022917"/>
    </source>
</evidence>
<dbReference type="HOGENOM" id="CLU_022481_2_1_9"/>
<reference evidence="7 8" key="1">
    <citation type="journal article" date="2012" name="BMC Genomics">
        <title>Genome-guided analysis of physiological and morphological traits of the fermentative acetate oxidizer Thermacetogenium phaeum.</title>
        <authorList>
            <person name="Oehler D."/>
            <person name="Poehlein A."/>
            <person name="Leimbach A."/>
            <person name="Muller N."/>
            <person name="Daniel R."/>
            <person name="Gottschalk G."/>
            <person name="Schink B."/>
        </authorList>
    </citation>
    <scope>NUCLEOTIDE SEQUENCE [LARGE SCALE GENOMIC DNA]</scope>
    <source>
        <strain evidence="8">ATCC BAA-254 / DSM 26808 / PB</strain>
    </source>
</reference>
<comment type="function">
    <text evidence="5">Key component of the ribosome quality control system (RQC), a ribosome-associated complex that mediates the extraction of incompletely synthesized nascent chains from stalled ribosomes and their subsequent degradation. RqcH recruits Ala-charged tRNA, and with RqcP directs the elongation of stalled nascent chains on 50S ribosomal subunits, leading to non-templated C-terminal alanine extensions (Ala tail). The Ala tail promotes nascent chain degradation. May add between 1 and at least 8 Ala residues. Binds to stalled 50S ribosomal subunits.</text>
</comment>
<keyword evidence="1 5" id="KW-0820">tRNA-binding</keyword>
<feature type="domain" description="NFACT RNA-binding" evidence="6">
    <location>
        <begin position="470"/>
        <end position="563"/>
    </location>
</feature>
<dbReference type="HAMAP" id="MF_00844_B">
    <property type="entry name" value="RqcH_B"/>
    <property type="match status" value="1"/>
</dbReference>
<dbReference type="InterPro" id="IPR043682">
    <property type="entry name" value="RqcH_bacterial"/>
</dbReference>
<comment type="similarity">
    <text evidence="5">Belongs to the NEMF family.</text>
</comment>
<dbReference type="InterPro" id="IPR010979">
    <property type="entry name" value="Ribosomal_uS13-like_H2TH"/>
</dbReference>
<keyword evidence="2 5" id="KW-0699">rRNA-binding</keyword>
<dbReference type="SUPFAM" id="SSF46946">
    <property type="entry name" value="S13-like H2TH domain"/>
    <property type="match status" value="1"/>
</dbReference>
<dbReference type="Gene3D" id="2.30.310.10">
    <property type="entry name" value="ibrinogen binding protein from staphylococcus aureus domain"/>
    <property type="match status" value="1"/>
</dbReference>
<dbReference type="GO" id="GO:1990112">
    <property type="term" value="C:RQC complex"/>
    <property type="evidence" value="ECO:0007669"/>
    <property type="project" value="TreeGrafter"/>
</dbReference>
<evidence type="ECO:0000256" key="3">
    <source>
        <dbReference type="ARBA" id="ARBA00022884"/>
    </source>
</evidence>
<dbReference type="RefSeq" id="WP_015050528.1">
    <property type="nucleotide sequence ID" value="NC_018870.1"/>
</dbReference>
<dbReference type="eggNOG" id="COG1293">
    <property type="taxonomic scope" value="Bacteria"/>
</dbReference>
<keyword evidence="4 5" id="KW-0648">Protein biosynthesis</keyword>
<dbReference type="Pfam" id="PF05670">
    <property type="entry name" value="NFACT-R_1"/>
    <property type="match status" value="1"/>
</dbReference>
<dbReference type="GO" id="GO:0019843">
    <property type="term" value="F:rRNA binding"/>
    <property type="evidence" value="ECO:0007669"/>
    <property type="project" value="UniProtKB-UniRule"/>
</dbReference>